<dbReference type="EMBL" id="KI546135">
    <property type="protein sequence ID" value="EST43643.1"/>
    <property type="molecule type" value="Genomic_DNA"/>
</dbReference>
<dbReference type="InterPro" id="IPR006575">
    <property type="entry name" value="RWD_dom"/>
</dbReference>
<reference evidence="2 3" key="1">
    <citation type="journal article" date="2014" name="PLoS Genet.">
        <title>The Genome of Spironucleus salmonicida Highlights a Fish Pathogen Adapted to Fluctuating Environments.</title>
        <authorList>
            <person name="Xu F."/>
            <person name="Jerlstrom-Hultqvist J."/>
            <person name="Einarsson E."/>
            <person name="Astvaldsson A."/>
            <person name="Svard S.G."/>
            <person name="Andersson J.O."/>
        </authorList>
    </citation>
    <scope>NUCLEOTIDE SEQUENCE</scope>
    <source>
        <strain evidence="3">ATCC 50377</strain>
    </source>
</reference>
<dbReference type="SUPFAM" id="SSF54495">
    <property type="entry name" value="UBC-like"/>
    <property type="match status" value="1"/>
</dbReference>
<evidence type="ECO:0000313" key="4">
    <source>
        <dbReference type="Proteomes" id="UP000018208"/>
    </source>
</evidence>
<accession>V6LH62</accession>
<feature type="domain" description="RWD" evidence="1">
    <location>
        <begin position="3"/>
        <end position="101"/>
    </location>
</feature>
<evidence type="ECO:0000259" key="1">
    <source>
        <dbReference type="Pfam" id="PF05773"/>
    </source>
</evidence>
<name>V6LH62_9EUKA</name>
<gene>
    <name evidence="2" type="ORF">SS50377_16686</name>
    <name evidence="3" type="ORF">SS50377_20973</name>
</gene>
<dbReference type="AlphaFoldDB" id="V6LH62"/>
<sequence>MNEIAEMESMALQSIFYETFDLYEEDSIKFTYESNFYNCKFDYNITFTPQYPNEPLIIEIQPVGLNDGLTKSLIHRLLSLQYQFLNDVQGYIYQLVSSVDEDNFVPEMSEDSEQSQEDQQVEINHGLMPGKPCTKEAYNEWFSLYVKEHQITLIEEDMWQHQIHPRLTGYEIWKEKESEQIIED</sequence>
<dbReference type="Pfam" id="PF05773">
    <property type="entry name" value="RWD"/>
    <property type="match status" value="1"/>
</dbReference>
<dbReference type="Proteomes" id="UP000018208">
    <property type="component" value="Unassembled WGS sequence"/>
</dbReference>
<evidence type="ECO:0000313" key="2">
    <source>
        <dbReference type="EMBL" id="EST43643.1"/>
    </source>
</evidence>
<reference evidence="3" key="2">
    <citation type="submission" date="2020-12" db="EMBL/GenBank/DDBJ databases">
        <title>New Spironucleus salmonicida genome in near-complete chromosomes.</title>
        <authorList>
            <person name="Xu F."/>
            <person name="Kurt Z."/>
            <person name="Jimenez-Gonzalez A."/>
            <person name="Astvaldsson A."/>
            <person name="Andersson J.O."/>
            <person name="Svard S.G."/>
        </authorList>
    </citation>
    <scope>NUCLEOTIDE SEQUENCE</scope>
    <source>
        <strain evidence="3">ATCC 50377</strain>
    </source>
</reference>
<keyword evidence="4" id="KW-1185">Reference proteome</keyword>
<protein>
    <submittedName>
        <fullName evidence="2">RWD domain-containing protein</fullName>
    </submittedName>
</protein>
<evidence type="ECO:0000313" key="3">
    <source>
        <dbReference type="EMBL" id="KAH0577619.1"/>
    </source>
</evidence>
<proteinExistence type="predicted"/>
<dbReference type="InterPro" id="IPR016135">
    <property type="entry name" value="UBQ-conjugating_enzyme/RWD"/>
</dbReference>
<dbReference type="Gene3D" id="3.10.110.10">
    <property type="entry name" value="Ubiquitin Conjugating Enzyme"/>
    <property type="match status" value="1"/>
</dbReference>
<organism evidence="2">
    <name type="scientific">Spironucleus salmonicida</name>
    <dbReference type="NCBI Taxonomy" id="348837"/>
    <lineage>
        <taxon>Eukaryota</taxon>
        <taxon>Metamonada</taxon>
        <taxon>Diplomonadida</taxon>
        <taxon>Hexamitidae</taxon>
        <taxon>Hexamitinae</taxon>
        <taxon>Spironucleus</taxon>
    </lineage>
</organism>
<dbReference type="VEuPathDB" id="GiardiaDB:SS50377_20973"/>
<dbReference type="EMBL" id="AUWU02000001">
    <property type="protein sequence ID" value="KAH0577619.1"/>
    <property type="molecule type" value="Genomic_DNA"/>
</dbReference>